<dbReference type="Proteomes" id="UP000199700">
    <property type="component" value="Chromosome"/>
</dbReference>
<feature type="region of interest" description="Disordered" evidence="1">
    <location>
        <begin position="1"/>
        <end position="262"/>
    </location>
</feature>
<feature type="compositionally biased region" description="Low complexity" evidence="1">
    <location>
        <begin position="508"/>
        <end position="526"/>
    </location>
</feature>
<keyword evidence="3" id="KW-1185">Reference proteome</keyword>
<reference evidence="2" key="1">
    <citation type="submission" date="2016-10" db="EMBL/GenBank/DDBJ databases">
        <authorList>
            <person name="Varghese N."/>
            <person name="Submissions S."/>
        </authorList>
    </citation>
    <scope>NUCLEOTIDE SEQUENCE [LARGE SCALE GENOMIC DNA]</scope>
    <source>
        <strain evidence="2">DSM 22082</strain>
    </source>
</reference>
<evidence type="ECO:0008006" key="4">
    <source>
        <dbReference type="Google" id="ProtNLM"/>
    </source>
</evidence>
<feature type="compositionally biased region" description="Basic and acidic residues" evidence="1">
    <location>
        <begin position="540"/>
        <end position="553"/>
    </location>
</feature>
<feature type="compositionally biased region" description="Acidic residues" evidence="1">
    <location>
        <begin position="476"/>
        <end position="507"/>
    </location>
</feature>
<feature type="compositionally biased region" description="Polar residues" evidence="1">
    <location>
        <begin position="603"/>
        <end position="619"/>
    </location>
</feature>
<evidence type="ECO:0000256" key="1">
    <source>
        <dbReference type="SAM" id="MobiDB-lite"/>
    </source>
</evidence>
<feature type="region of interest" description="Disordered" evidence="1">
    <location>
        <begin position="476"/>
        <end position="619"/>
    </location>
</feature>
<dbReference type="AlphaFoldDB" id="A0A1H1WSG2"/>
<name>A0A1H1WSG2_BRESA</name>
<dbReference type="STRING" id="629680.SAMN04489751_3468"/>
<gene>
    <name evidence="2" type="ORF">SAMN04489751_3468</name>
</gene>
<evidence type="ECO:0000313" key="3">
    <source>
        <dbReference type="Proteomes" id="UP000199700"/>
    </source>
</evidence>
<proteinExistence type="predicted"/>
<accession>A0A1H1WSG2</accession>
<feature type="compositionally biased region" description="Basic and acidic residues" evidence="1">
    <location>
        <begin position="1"/>
        <end position="214"/>
    </location>
</feature>
<dbReference type="EMBL" id="LT629739">
    <property type="protein sequence ID" value="SDS99975.1"/>
    <property type="molecule type" value="Genomic_DNA"/>
</dbReference>
<protein>
    <recommendedName>
        <fullName evidence="4">Tetratricopeptide repeat-containing protein</fullName>
    </recommendedName>
</protein>
<feature type="compositionally biased region" description="Acidic residues" evidence="1">
    <location>
        <begin position="554"/>
        <end position="582"/>
    </location>
</feature>
<evidence type="ECO:0000313" key="2">
    <source>
        <dbReference type="EMBL" id="SDS99975.1"/>
    </source>
</evidence>
<sequence>MAPGDSRDSQQNRRSDGGRRSDRDSNHNRRQDSLRSRDERGSRNSDRRDDRRGGYSNDRRGGNQGERRNDGERRSFGGDRRDDRRGGDQRDRRNDGERRGGYQGNRRSEDDRRGGYQGNRRGDDDRRGGYGSDRRNHGDRRGGYKGNRGNDGERRGGYGNDRRNDGERRSFGSDRRDDRRGGHQGERRDDRRGGFKGNRRDDRGGNRRRDEGGSDRGGFGRNNNDRRATRSTDTGEYAREQRARRPRIQEPPIPEEVTGKELDKELQGQLRSLDKENAAAVAKHLVSAGGFLDVDPERAYEHAKAAMARAGRVGLVREALGIAAYHVEKYDEAVRELRTHRRISGSNDNIALIADAERGRDKPRKALELFELAGELELDNDARTELVIVAAGAKSDLGDLKGARSLIEAEDFTQKPSGALVRLMAAYSEVLRLHGETEMADKYEELSRRTAKATGTLFGDEEPDPNLGVEIETVEEIPDEELIEPEDQAVDEEQSVGEAVDESDEASTDASTAADSAAADSVDADGAAGGEHTPAKSKTHVSDKELKKVKVSDEEIEAELDELLEDAEDEGAEDDGTDETSAADELSLAEHSGVDVSAKDSDTANSEGSNGSYRLNGNQ</sequence>
<organism evidence="2 3">
    <name type="scientific">Brevibacterium sandarakinum</name>
    <dbReference type="NCBI Taxonomy" id="629680"/>
    <lineage>
        <taxon>Bacteria</taxon>
        <taxon>Bacillati</taxon>
        <taxon>Actinomycetota</taxon>
        <taxon>Actinomycetes</taxon>
        <taxon>Micrococcales</taxon>
        <taxon>Brevibacteriaceae</taxon>
        <taxon>Brevibacterium</taxon>
    </lineage>
</organism>